<comment type="catalytic activity">
    <reaction evidence="1">
        <text>ATP + protein L-histidine = ADP + protein N-phospho-L-histidine.</text>
        <dbReference type="EC" id="2.7.13.3"/>
    </reaction>
</comment>
<sequence length="592" mass="66825">MRPIAFFPLSTWLILTSVFILSVCPVWGQNTTSSTGSLVSHSADKPNPYVREFEKLKEAQQLYQEAVAKRDSAQLSEACYLLSKRYRTLGDFVTSEMWAIKSLRIRERSGPLNELGKLYIQLSGNCVTTNRYQEAYVYAHRALATFQSIQSERGLISAYSILAGVHSLQSGSKIALKDKSFFLSLDSTFYYNRLAEEIARKLNDPKELAMIHIALGGAWQQRDPHRSIAYLKKALGFFTAAKTDHSIVGIRIGLADAYLATGRPQTAFKFLEQAKHIYFSQHLAHHDLLGALENTYAKYYRQTGNLEQAIAHLEKAHEIKTKALKMDREGAISRLSLAYGAEQKEAQLKAQQHEIALNKEKLRSQWQIIVAVCLLVFATGSMSYVFFRLFRKNQRISRQNADLVKEQNHRVKNNLQLVSSLLNLQAKKLSDQAARKAVEESQLRVQAIGMLHRQLYDGTNLIEVEVTAFIPDIVHGVFQVYGFNQQLVHYEFSAFYLHVDKAVPLGLILNELTTNACKYAFPNHQAASFKIACYRKGSTVCLQVIDNGPGFTHTLPRSSFGMQLIHMLAGQLDADYSFTKKDGTAFSLSFKL</sequence>
<dbReference type="PANTHER" id="PTHR41523:SF8">
    <property type="entry name" value="ETHYLENE RESPONSE SENSOR PROTEIN"/>
    <property type="match status" value="1"/>
</dbReference>
<dbReference type="Gene3D" id="1.25.40.10">
    <property type="entry name" value="Tetratricopeptide repeat domain"/>
    <property type="match status" value="2"/>
</dbReference>
<reference evidence="12" key="1">
    <citation type="journal article" date="2019" name="Int. J. Syst. Evol. Microbiol.">
        <title>The Global Catalogue of Microorganisms (GCM) 10K type strain sequencing project: providing services to taxonomists for standard genome sequencing and annotation.</title>
        <authorList>
            <consortium name="The Broad Institute Genomics Platform"/>
            <consortium name="The Broad Institute Genome Sequencing Center for Infectious Disease"/>
            <person name="Wu L."/>
            <person name="Ma J."/>
        </authorList>
    </citation>
    <scope>NUCLEOTIDE SEQUENCE [LARGE SCALE GENOMIC DNA]</scope>
    <source>
        <strain evidence="12">CCUG 55608</strain>
    </source>
</reference>
<keyword evidence="8" id="KW-0812">Transmembrane</keyword>
<evidence type="ECO:0000256" key="8">
    <source>
        <dbReference type="SAM" id="Phobius"/>
    </source>
</evidence>
<comment type="caution">
    <text evidence="11">The sequence shown here is derived from an EMBL/GenBank/DDBJ whole genome shotgun (WGS) entry which is preliminary data.</text>
</comment>
<dbReference type="SUPFAM" id="SSF48452">
    <property type="entry name" value="TPR-like"/>
    <property type="match status" value="2"/>
</dbReference>
<evidence type="ECO:0000256" key="1">
    <source>
        <dbReference type="ARBA" id="ARBA00000085"/>
    </source>
</evidence>
<protein>
    <recommendedName>
        <fullName evidence="2">histidine kinase</fullName>
        <ecNumber evidence="2">2.7.13.3</ecNumber>
    </recommendedName>
</protein>
<evidence type="ECO:0000256" key="6">
    <source>
        <dbReference type="ARBA" id="ARBA00022777"/>
    </source>
</evidence>
<keyword evidence="8" id="KW-1133">Transmembrane helix</keyword>
<keyword evidence="6 11" id="KW-0418">Kinase</keyword>
<dbReference type="Gene3D" id="3.30.450.20">
    <property type="entry name" value="PAS domain"/>
    <property type="match status" value="1"/>
</dbReference>
<dbReference type="Pfam" id="PF13581">
    <property type="entry name" value="HATPase_c_2"/>
    <property type="match status" value="1"/>
</dbReference>
<feature type="transmembrane region" description="Helical" evidence="8">
    <location>
        <begin position="366"/>
        <end position="387"/>
    </location>
</feature>
<dbReference type="Pfam" id="PF13424">
    <property type="entry name" value="TPR_12"/>
    <property type="match status" value="1"/>
</dbReference>
<dbReference type="InterPro" id="IPR036890">
    <property type="entry name" value="HATPase_C_sf"/>
</dbReference>
<dbReference type="PANTHER" id="PTHR41523">
    <property type="entry name" value="TWO-COMPONENT SYSTEM SENSOR PROTEIN"/>
    <property type="match status" value="1"/>
</dbReference>
<dbReference type="Gene3D" id="3.30.565.10">
    <property type="entry name" value="Histidine kinase-like ATPase, C-terminal domain"/>
    <property type="match status" value="1"/>
</dbReference>
<dbReference type="EC" id="2.7.13.3" evidence="2"/>
<feature type="domain" description="Histidine kinase/HSP90-like ATPase" evidence="10">
    <location>
        <begin position="501"/>
        <end position="574"/>
    </location>
</feature>
<name>A0ABW3QH88_9BACT</name>
<evidence type="ECO:0000256" key="7">
    <source>
        <dbReference type="ARBA" id="ARBA00022840"/>
    </source>
</evidence>
<dbReference type="GO" id="GO:0004673">
    <property type="term" value="F:protein histidine kinase activity"/>
    <property type="evidence" value="ECO:0007669"/>
    <property type="project" value="UniProtKB-EC"/>
</dbReference>
<organism evidence="11 12">
    <name type="scientific">Larkinella insperata</name>
    <dbReference type="NCBI Taxonomy" id="332158"/>
    <lineage>
        <taxon>Bacteria</taxon>
        <taxon>Pseudomonadati</taxon>
        <taxon>Bacteroidota</taxon>
        <taxon>Cytophagia</taxon>
        <taxon>Cytophagales</taxon>
        <taxon>Spirosomataceae</taxon>
        <taxon>Larkinella</taxon>
    </lineage>
</organism>
<dbReference type="RefSeq" id="WP_379884412.1">
    <property type="nucleotide sequence ID" value="NZ_JBHTLP010000014.1"/>
</dbReference>
<keyword evidence="8" id="KW-0472">Membrane</keyword>
<keyword evidence="5" id="KW-0547">Nucleotide-binding</keyword>
<dbReference type="SUPFAM" id="SSF55874">
    <property type="entry name" value="ATPase domain of HSP90 chaperone/DNA topoisomerase II/histidine kinase"/>
    <property type="match status" value="1"/>
</dbReference>
<evidence type="ECO:0000256" key="5">
    <source>
        <dbReference type="ARBA" id="ARBA00022741"/>
    </source>
</evidence>
<dbReference type="InterPro" id="IPR011495">
    <property type="entry name" value="Sig_transdc_His_kin_sub2_dim/P"/>
</dbReference>
<evidence type="ECO:0000259" key="10">
    <source>
        <dbReference type="Pfam" id="PF13581"/>
    </source>
</evidence>
<feature type="domain" description="Signal transduction histidine kinase subgroup 2 dimerisation and phosphoacceptor" evidence="9">
    <location>
        <begin position="406"/>
        <end position="481"/>
    </location>
</feature>
<accession>A0ABW3QH88</accession>
<dbReference type="CDD" id="cd16936">
    <property type="entry name" value="HATPase_RsbW-like"/>
    <property type="match status" value="1"/>
</dbReference>
<evidence type="ECO:0000256" key="4">
    <source>
        <dbReference type="ARBA" id="ARBA00022679"/>
    </source>
</evidence>
<keyword evidence="3" id="KW-0597">Phosphoprotein</keyword>
<evidence type="ECO:0000313" key="11">
    <source>
        <dbReference type="EMBL" id="MFD1143538.1"/>
    </source>
</evidence>
<dbReference type="InterPro" id="IPR011990">
    <property type="entry name" value="TPR-like_helical_dom_sf"/>
</dbReference>
<evidence type="ECO:0000313" key="12">
    <source>
        <dbReference type="Proteomes" id="UP001597116"/>
    </source>
</evidence>
<evidence type="ECO:0000259" key="9">
    <source>
        <dbReference type="Pfam" id="PF07568"/>
    </source>
</evidence>
<keyword evidence="12" id="KW-1185">Reference proteome</keyword>
<keyword evidence="7" id="KW-0067">ATP-binding</keyword>
<dbReference type="EMBL" id="JBHTLP010000014">
    <property type="protein sequence ID" value="MFD1143538.1"/>
    <property type="molecule type" value="Genomic_DNA"/>
</dbReference>
<keyword evidence="4 11" id="KW-0808">Transferase</keyword>
<proteinExistence type="predicted"/>
<evidence type="ECO:0000256" key="2">
    <source>
        <dbReference type="ARBA" id="ARBA00012438"/>
    </source>
</evidence>
<dbReference type="Proteomes" id="UP001597116">
    <property type="component" value="Unassembled WGS sequence"/>
</dbReference>
<evidence type="ECO:0000256" key="3">
    <source>
        <dbReference type="ARBA" id="ARBA00022553"/>
    </source>
</evidence>
<dbReference type="InterPro" id="IPR003594">
    <property type="entry name" value="HATPase_dom"/>
</dbReference>
<gene>
    <name evidence="11" type="ORF">ACFQ4C_20595</name>
</gene>
<dbReference type="Pfam" id="PF07568">
    <property type="entry name" value="HisKA_2"/>
    <property type="match status" value="1"/>
</dbReference>